<dbReference type="STRING" id="1745343.A0A2J6QK43"/>
<dbReference type="Pfam" id="PF01590">
    <property type="entry name" value="GAF"/>
    <property type="match status" value="1"/>
</dbReference>
<dbReference type="Proteomes" id="UP000235672">
    <property type="component" value="Unassembled WGS sequence"/>
</dbReference>
<name>A0A2J6QK43_9HELO</name>
<evidence type="ECO:0000256" key="1">
    <source>
        <dbReference type="SAM" id="MobiDB-lite"/>
    </source>
</evidence>
<feature type="domain" description="GAF" evidence="2">
    <location>
        <begin position="2"/>
        <end position="157"/>
    </location>
</feature>
<keyword evidence="4" id="KW-1185">Reference proteome</keyword>
<dbReference type="InterPro" id="IPR003018">
    <property type="entry name" value="GAF"/>
</dbReference>
<evidence type="ECO:0000313" key="3">
    <source>
        <dbReference type="EMBL" id="PMD26634.1"/>
    </source>
</evidence>
<gene>
    <name evidence="3" type="ORF">NA56DRAFT_292970</name>
</gene>
<feature type="region of interest" description="Disordered" evidence="1">
    <location>
        <begin position="315"/>
        <end position="406"/>
    </location>
</feature>
<dbReference type="InterPro" id="IPR029016">
    <property type="entry name" value="GAF-like_dom_sf"/>
</dbReference>
<sequence>MAVSAKYNTVLTQISASKRLGLLLKKCLQQFRVRYGSLSFFDNNYENFKLESGYHDKRINREISIAAHALYSSEVLVIPDTHLDWRFERNPLAARKPGIRFFAGAPLISADGDVFAVLSIFEKQPRNFTAQECELLAECSAEMVNELDSIVEPSFRTTPILERDSVIEGKYANRGINSPLRYFGTGRVESQFLPPPLNLQPKKPTSAGRDPEPTLSPSAESSNNLFDPLCPRAFTPGFYSTSSLTTVPLPSPRTSPLDYRNAADLAYQPDLNYVTKSMSPLDNNFAESERELWKENEDNLVDKCIRMHRMGAGPSQLSTAIDNSNMREDEAAVTELSDETRQFYTPHHQQPLTRAQTEPFPAGPSQPLSSNRAGTEHSAPFPASLSQPLSSNRAGTGHSAPCPFPANEAQKAISSNQSTGQHSEGHFPRISDEAAQVHADQYPRALEQGPPIVQRKEKLRKFGKLAGIIGSGGYV</sequence>
<proteinExistence type="predicted"/>
<dbReference type="SMART" id="SM00065">
    <property type="entry name" value="GAF"/>
    <property type="match status" value="1"/>
</dbReference>
<accession>A0A2J6QK43</accession>
<dbReference type="OrthoDB" id="303614at2759"/>
<feature type="compositionally biased region" description="Polar residues" evidence="1">
    <location>
        <begin position="384"/>
        <end position="394"/>
    </location>
</feature>
<feature type="compositionally biased region" description="Polar residues" evidence="1">
    <location>
        <begin position="315"/>
        <end position="324"/>
    </location>
</feature>
<evidence type="ECO:0000313" key="4">
    <source>
        <dbReference type="Proteomes" id="UP000235672"/>
    </source>
</evidence>
<organism evidence="3 4">
    <name type="scientific">Hyaloscypha hepaticicola</name>
    <dbReference type="NCBI Taxonomy" id="2082293"/>
    <lineage>
        <taxon>Eukaryota</taxon>
        <taxon>Fungi</taxon>
        <taxon>Dikarya</taxon>
        <taxon>Ascomycota</taxon>
        <taxon>Pezizomycotina</taxon>
        <taxon>Leotiomycetes</taxon>
        <taxon>Helotiales</taxon>
        <taxon>Hyaloscyphaceae</taxon>
        <taxon>Hyaloscypha</taxon>
    </lineage>
</organism>
<dbReference type="PANTHER" id="PTHR43102">
    <property type="entry name" value="SLR1143 PROTEIN"/>
    <property type="match status" value="1"/>
</dbReference>
<evidence type="ECO:0000259" key="2">
    <source>
        <dbReference type="SMART" id="SM00065"/>
    </source>
</evidence>
<protein>
    <recommendedName>
        <fullName evidence="2">GAF domain-containing protein</fullName>
    </recommendedName>
</protein>
<feature type="region of interest" description="Disordered" evidence="1">
    <location>
        <begin position="192"/>
        <end position="223"/>
    </location>
</feature>
<feature type="compositionally biased region" description="Polar residues" evidence="1">
    <location>
        <begin position="347"/>
        <end position="356"/>
    </location>
</feature>
<dbReference type="PANTHER" id="PTHR43102:SF2">
    <property type="entry name" value="GAF DOMAIN-CONTAINING PROTEIN"/>
    <property type="match status" value="1"/>
</dbReference>
<dbReference type="SUPFAM" id="SSF55781">
    <property type="entry name" value="GAF domain-like"/>
    <property type="match status" value="1"/>
</dbReference>
<dbReference type="Gene3D" id="3.30.450.40">
    <property type="match status" value="1"/>
</dbReference>
<reference evidence="3 4" key="1">
    <citation type="submission" date="2016-05" db="EMBL/GenBank/DDBJ databases">
        <title>A degradative enzymes factory behind the ericoid mycorrhizal symbiosis.</title>
        <authorList>
            <consortium name="DOE Joint Genome Institute"/>
            <person name="Martino E."/>
            <person name="Morin E."/>
            <person name="Grelet G."/>
            <person name="Kuo A."/>
            <person name="Kohler A."/>
            <person name="Daghino S."/>
            <person name="Barry K."/>
            <person name="Choi C."/>
            <person name="Cichocki N."/>
            <person name="Clum A."/>
            <person name="Copeland A."/>
            <person name="Hainaut M."/>
            <person name="Haridas S."/>
            <person name="Labutti K."/>
            <person name="Lindquist E."/>
            <person name="Lipzen A."/>
            <person name="Khouja H.-R."/>
            <person name="Murat C."/>
            <person name="Ohm R."/>
            <person name="Olson A."/>
            <person name="Spatafora J."/>
            <person name="Veneault-Fourrey C."/>
            <person name="Henrissat B."/>
            <person name="Grigoriev I."/>
            <person name="Martin F."/>
            <person name="Perotto S."/>
        </authorList>
    </citation>
    <scope>NUCLEOTIDE SEQUENCE [LARGE SCALE GENOMIC DNA]</scope>
    <source>
        <strain evidence="3 4">UAMH 7357</strain>
    </source>
</reference>
<dbReference type="EMBL" id="KZ613467">
    <property type="protein sequence ID" value="PMD26634.1"/>
    <property type="molecule type" value="Genomic_DNA"/>
</dbReference>
<dbReference type="AlphaFoldDB" id="A0A2J6QK43"/>